<evidence type="ECO:0000256" key="4">
    <source>
        <dbReference type="RuleBase" id="RU003968"/>
    </source>
</evidence>
<accession>A0A3N4L444</accession>
<evidence type="ECO:0000256" key="3">
    <source>
        <dbReference type="PIRSR" id="PIRSR000137-2"/>
    </source>
</evidence>
<dbReference type="SUPFAM" id="SSF54373">
    <property type="entry name" value="FAD-linked reductases, C-terminal domain"/>
    <property type="match status" value="1"/>
</dbReference>
<feature type="domain" description="Glucose-methanol-choline oxidoreductase N-terminal" evidence="7">
    <location>
        <begin position="299"/>
        <end position="313"/>
    </location>
</feature>
<dbReference type="InterPro" id="IPR000172">
    <property type="entry name" value="GMC_OxRdtase_N"/>
</dbReference>
<dbReference type="EMBL" id="ML119126">
    <property type="protein sequence ID" value="RPB12805.1"/>
    <property type="molecule type" value="Genomic_DNA"/>
</dbReference>
<keyword evidence="5" id="KW-0732">Signal</keyword>
<dbReference type="OrthoDB" id="269227at2759"/>
<feature type="domain" description="Glucose-methanol-choline oxidoreductase N-terminal" evidence="6">
    <location>
        <begin position="112"/>
        <end position="135"/>
    </location>
</feature>
<dbReference type="GO" id="GO:0050660">
    <property type="term" value="F:flavin adenine dinucleotide binding"/>
    <property type="evidence" value="ECO:0007669"/>
    <property type="project" value="InterPro"/>
</dbReference>
<dbReference type="GO" id="GO:0016614">
    <property type="term" value="F:oxidoreductase activity, acting on CH-OH group of donors"/>
    <property type="evidence" value="ECO:0007669"/>
    <property type="project" value="InterPro"/>
</dbReference>
<dbReference type="InterPro" id="IPR012132">
    <property type="entry name" value="GMC_OxRdtase"/>
</dbReference>
<dbReference type="PROSITE" id="PS00623">
    <property type="entry name" value="GMC_OXRED_1"/>
    <property type="match status" value="1"/>
</dbReference>
<feature type="binding site" evidence="3">
    <location>
        <position position="262"/>
    </location>
    <ligand>
        <name>FAD</name>
        <dbReference type="ChEBI" id="CHEBI:57692"/>
    </ligand>
</feature>
<name>A0A3N4L444_9PEZI</name>
<proteinExistence type="inferred from homology"/>
<dbReference type="Pfam" id="PF05199">
    <property type="entry name" value="GMC_oxred_C"/>
    <property type="match status" value="1"/>
</dbReference>
<dbReference type="PANTHER" id="PTHR11552">
    <property type="entry name" value="GLUCOSE-METHANOL-CHOLINE GMC OXIDOREDUCTASE"/>
    <property type="match status" value="1"/>
</dbReference>
<dbReference type="STRING" id="1392247.A0A3N4L444"/>
<dbReference type="Proteomes" id="UP000277580">
    <property type="component" value="Unassembled WGS sequence"/>
</dbReference>
<reference evidence="8 9" key="1">
    <citation type="journal article" date="2018" name="Nat. Ecol. Evol.">
        <title>Pezizomycetes genomes reveal the molecular basis of ectomycorrhizal truffle lifestyle.</title>
        <authorList>
            <person name="Murat C."/>
            <person name="Payen T."/>
            <person name="Noel B."/>
            <person name="Kuo A."/>
            <person name="Morin E."/>
            <person name="Chen J."/>
            <person name="Kohler A."/>
            <person name="Krizsan K."/>
            <person name="Balestrini R."/>
            <person name="Da Silva C."/>
            <person name="Montanini B."/>
            <person name="Hainaut M."/>
            <person name="Levati E."/>
            <person name="Barry K.W."/>
            <person name="Belfiori B."/>
            <person name="Cichocki N."/>
            <person name="Clum A."/>
            <person name="Dockter R.B."/>
            <person name="Fauchery L."/>
            <person name="Guy J."/>
            <person name="Iotti M."/>
            <person name="Le Tacon F."/>
            <person name="Lindquist E.A."/>
            <person name="Lipzen A."/>
            <person name="Malagnac F."/>
            <person name="Mello A."/>
            <person name="Molinier V."/>
            <person name="Miyauchi S."/>
            <person name="Poulain J."/>
            <person name="Riccioni C."/>
            <person name="Rubini A."/>
            <person name="Sitrit Y."/>
            <person name="Splivallo R."/>
            <person name="Traeger S."/>
            <person name="Wang M."/>
            <person name="Zifcakova L."/>
            <person name="Wipf D."/>
            <person name="Zambonelli A."/>
            <person name="Paolocci F."/>
            <person name="Nowrousian M."/>
            <person name="Ottonello S."/>
            <person name="Baldrian P."/>
            <person name="Spatafora J.W."/>
            <person name="Henrissat B."/>
            <person name="Nagy L.G."/>
            <person name="Aury J.M."/>
            <person name="Wincker P."/>
            <person name="Grigoriev I.V."/>
            <person name="Bonfante P."/>
            <person name="Martin F.M."/>
        </authorList>
    </citation>
    <scope>NUCLEOTIDE SEQUENCE [LARGE SCALE GENOMIC DNA]</scope>
    <source>
        <strain evidence="8 9">CCBAS932</strain>
    </source>
</reference>
<dbReference type="AlphaFoldDB" id="A0A3N4L444"/>
<organism evidence="8 9">
    <name type="scientific">Morchella conica CCBAS932</name>
    <dbReference type="NCBI Taxonomy" id="1392247"/>
    <lineage>
        <taxon>Eukaryota</taxon>
        <taxon>Fungi</taxon>
        <taxon>Dikarya</taxon>
        <taxon>Ascomycota</taxon>
        <taxon>Pezizomycotina</taxon>
        <taxon>Pezizomycetes</taxon>
        <taxon>Pezizales</taxon>
        <taxon>Morchellaceae</taxon>
        <taxon>Morchella</taxon>
    </lineage>
</organism>
<comment type="cofactor">
    <cofactor evidence="3">
        <name>FAD</name>
        <dbReference type="ChEBI" id="CHEBI:57692"/>
    </cofactor>
</comment>
<keyword evidence="9" id="KW-1185">Reference proteome</keyword>
<feature type="active site" description="Proton donor" evidence="2">
    <location>
        <position position="552"/>
    </location>
</feature>
<dbReference type="Gene3D" id="3.30.560.10">
    <property type="entry name" value="Glucose Oxidase, domain 3"/>
    <property type="match status" value="1"/>
</dbReference>
<evidence type="ECO:0000259" key="6">
    <source>
        <dbReference type="PROSITE" id="PS00623"/>
    </source>
</evidence>
<evidence type="ECO:0000256" key="5">
    <source>
        <dbReference type="SAM" id="SignalP"/>
    </source>
</evidence>
<evidence type="ECO:0000313" key="8">
    <source>
        <dbReference type="EMBL" id="RPB12805.1"/>
    </source>
</evidence>
<evidence type="ECO:0000313" key="9">
    <source>
        <dbReference type="Proteomes" id="UP000277580"/>
    </source>
</evidence>
<evidence type="ECO:0000256" key="1">
    <source>
        <dbReference type="ARBA" id="ARBA00010790"/>
    </source>
</evidence>
<dbReference type="PROSITE" id="PS00624">
    <property type="entry name" value="GMC_OXRED_2"/>
    <property type="match status" value="1"/>
</dbReference>
<dbReference type="Pfam" id="PF00732">
    <property type="entry name" value="GMC_oxred_N"/>
    <property type="match status" value="1"/>
</dbReference>
<comment type="similarity">
    <text evidence="1 4">Belongs to the GMC oxidoreductase family.</text>
</comment>
<dbReference type="InterPro" id="IPR036188">
    <property type="entry name" value="FAD/NAD-bd_sf"/>
</dbReference>
<protein>
    <submittedName>
        <fullName evidence="8">Alcohol oxidase</fullName>
    </submittedName>
</protein>
<feature type="active site" description="Proton acceptor" evidence="2">
    <location>
        <position position="595"/>
    </location>
</feature>
<feature type="signal peptide" evidence="5">
    <location>
        <begin position="1"/>
        <end position="17"/>
    </location>
</feature>
<dbReference type="PIRSF" id="PIRSF000137">
    <property type="entry name" value="Alcohol_oxidase"/>
    <property type="match status" value="1"/>
</dbReference>
<dbReference type="SUPFAM" id="SSF51905">
    <property type="entry name" value="FAD/NAD(P)-binding domain"/>
    <property type="match status" value="1"/>
</dbReference>
<feature type="chain" id="PRO_5018003808" evidence="5">
    <location>
        <begin position="18"/>
        <end position="616"/>
    </location>
</feature>
<dbReference type="GO" id="GO:0044550">
    <property type="term" value="P:secondary metabolite biosynthetic process"/>
    <property type="evidence" value="ECO:0007669"/>
    <property type="project" value="TreeGrafter"/>
</dbReference>
<dbReference type="InterPro" id="IPR007867">
    <property type="entry name" value="GMC_OxRtase_C"/>
</dbReference>
<keyword evidence="4" id="KW-0285">Flavoprotein</keyword>
<sequence length="616" mass="67225">MLLHLVISLSITGSAFAAPFLGQLLERQEQVNGTYDYIIAGGGTAGLAVANRLTEDPKISVLVLEAGIPDQKECAAILQRCLGDTMRSKYDWNVTTEPQMFLSGRPQNLAIGRALGGSSMLNGMMFDRGSPSDYDMWEQLGNPGWGWKGILPYFKKSETFTPPNADHVQEFGITYDPEVHGDSGYIQSGYPNFIFPQMKNFQDALMSLGIVQSKDQAGRAIGTFWSPNTIDPKNMTRSYSRSAYYDNFTNRTNLHVITSRHVTKLLLDKDRVTGVEYIEVGKNTTYTVAAKREYIVSAGTIHTPQLLQLSGIGQKSLLEGLGIPVVVDLPGVGQNFQDHPFATLSLKLDNVEHSLWDLDRNATYDAEQKALFYADREGAWTTGGPNSVAFLPLSSYTNQTTPLLTSYANAAAAAHLRNDTPAAVIAGFTAQRSILLSHLATPNTAAMEFIWQSGAARRYQMPFSVSVQHPFSRGHVEINSTNPLLRPIVDLRTGSNPVDLTLLVEAFRYARRVVATDAIQELVPTELLPGANVTSDEDILAYAKSSASTMFHPSGTSAMMPRELGGVVDSSLRVYGVKNLRVVDASIIPLIPATHIVSTVYAIAEKAADLIKAAQK</sequence>
<dbReference type="InParanoid" id="A0A3N4L444"/>
<dbReference type="Gene3D" id="3.50.50.60">
    <property type="entry name" value="FAD/NAD(P)-binding domain"/>
    <property type="match status" value="1"/>
</dbReference>
<dbReference type="PANTHER" id="PTHR11552:SF115">
    <property type="entry name" value="DEHYDROGENASE XPTC-RELATED"/>
    <property type="match status" value="1"/>
</dbReference>
<gene>
    <name evidence="8" type="ORF">P167DRAFT_506014</name>
</gene>
<keyword evidence="3 4" id="KW-0274">FAD</keyword>
<evidence type="ECO:0000256" key="2">
    <source>
        <dbReference type="PIRSR" id="PIRSR000137-1"/>
    </source>
</evidence>
<evidence type="ECO:0000259" key="7">
    <source>
        <dbReference type="PROSITE" id="PS00624"/>
    </source>
</evidence>